<evidence type="ECO:0000256" key="2">
    <source>
        <dbReference type="ARBA" id="ARBA00012418"/>
    </source>
</evidence>
<gene>
    <name evidence="9" type="ORF">GH714_042625</name>
</gene>
<dbReference type="HAMAP" id="MF_00366">
    <property type="entry name" value="RNApol_bact_RpoZ"/>
    <property type="match status" value="1"/>
</dbReference>
<evidence type="ECO:0000256" key="4">
    <source>
        <dbReference type="ARBA" id="ARBA00022679"/>
    </source>
</evidence>
<dbReference type="GO" id="GO:0000428">
    <property type="term" value="C:DNA-directed RNA polymerase complex"/>
    <property type="evidence" value="ECO:0007669"/>
    <property type="project" value="UniProtKB-KW"/>
</dbReference>
<evidence type="ECO:0000256" key="7">
    <source>
        <dbReference type="ARBA" id="ARBA00048552"/>
    </source>
</evidence>
<dbReference type="InterPro" id="IPR036161">
    <property type="entry name" value="RPB6/omega-like_sf"/>
</dbReference>
<dbReference type="InterPro" id="IPR036063">
    <property type="entry name" value="Smr_dom_sf"/>
</dbReference>
<comment type="caution">
    <text evidence="9">The sequence shown here is derived from an EMBL/GenBank/DDBJ whole genome shotgun (WGS) entry which is preliminary data.</text>
</comment>
<dbReference type="EMBL" id="JAAGAX010000511">
    <property type="protein sequence ID" value="KAF2281801.1"/>
    <property type="molecule type" value="Genomic_DNA"/>
</dbReference>
<comment type="similarity">
    <text evidence="1">Belongs to the RNA polymerase subunit omega family.</text>
</comment>
<dbReference type="Pfam" id="PF01713">
    <property type="entry name" value="Smr"/>
    <property type="match status" value="1"/>
</dbReference>
<evidence type="ECO:0000313" key="9">
    <source>
        <dbReference type="EMBL" id="KAF2281801.1"/>
    </source>
</evidence>
<evidence type="ECO:0000256" key="5">
    <source>
        <dbReference type="ARBA" id="ARBA00022695"/>
    </source>
</evidence>
<dbReference type="Gene3D" id="3.90.940.10">
    <property type="match status" value="1"/>
</dbReference>
<dbReference type="EC" id="2.7.7.6" evidence="2"/>
<dbReference type="GO" id="GO:0003899">
    <property type="term" value="F:DNA-directed RNA polymerase activity"/>
    <property type="evidence" value="ECO:0007669"/>
    <property type="project" value="UniProtKB-EC"/>
</dbReference>
<feature type="domain" description="Smr" evidence="8">
    <location>
        <begin position="204"/>
        <end position="285"/>
    </location>
</feature>
<dbReference type="InterPro" id="IPR002625">
    <property type="entry name" value="Smr_dom"/>
</dbReference>
<evidence type="ECO:0000313" key="10">
    <source>
        <dbReference type="Proteomes" id="UP000467840"/>
    </source>
</evidence>
<dbReference type="NCBIfam" id="TIGR00690">
    <property type="entry name" value="rpoZ"/>
    <property type="match status" value="1"/>
</dbReference>
<keyword evidence="10" id="KW-1185">Reference proteome</keyword>
<sequence>MREGDSGYFSCYDSNRFRLVILASQRAHELSSGACTAVARKGDKNTVVALREIVDEQLDLAAVFRLAVNRVFAESVVPVMDERESDDSGPGDDIWWRSVAKLARPITEGKKRVAAGRKLTDTNGPSGPFGCVGGNGKRTFARRTESSASTLRGSVCAVVETQVQGRRSSPSLYACTEESGLLSGIDARTKARVDKGKYPIDKVIDLHGYSEASACEELIECVKSSFQSGDRCIRVITGWGSKNSGNNSLKSNLHRWLQSDSIVDMVLYYRQAIPAHGGKARFISY</sequence>
<evidence type="ECO:0000256" key="6">
    <source>
        <dbReference type="ARBA" id="ARBA00023163"/>
    </source>
</evidence>
<dbReference type="Proteomes" id="UP000467840">
    <property type="component" value="Unassembled WGS sequence"/>
</dbReference>
<dbReference type="PANTHER" id="PTHR35562">
    <property type="entry name" value="DNA ENDONUCLEASE SMRA-RELATED"/>
    <property type="match status" value="1"/>
</dbReference>
<dbReference type="AlphaFoldDB" id="A0A6A6JYX8"/>
<dbReference type="SUPFAM" id="SSF160443">
    <property type="entry name" value="SMR domain-like"/>
    <property type="match status" value="1"/>
</dbReference>
<keyword evidence="4" id="KW-0808">Transferase</keyword>
<keyword evidence="3" id="KW-0240">DNA-directed RNA polymerase</keyword>
<dbReference type="GO" id="GO:0006351">
    <property type="term" value="P:DNA-templated transcription"/>
    <property type="evidence" value="ECO:0007669"/>
    <property type="project" value="InterPro"/>
</dbReference>
<evidence type="ECO:0000256" key="1">
    <source>
        <dbReference type="ARBA" id="ARBA00006711"/>
    </source>
</evidence>
<name>A0A6A6JYX8_HEVBR</name>
<dbReference type="InterPro" id="IPR006110">
    <property type="entry name" value="Pol_omega/Rpo6/RPB6"/>
</dbReference>
<evidence type="ECO:0000256" key="3">
    <source>
        <dbReference type="ARBA" id="ARBA00022478"/>
    </source>
</evidence>
<dbReference type="SMART" id="SM01409">
    <property type="entry name" value="RNA_pol_Rpb6"/>
    <property type="match status" value="1"/>
</dbReference>
<comment type="catalytic activity">
    <reaction evidence="7">
        <text>RNA(n) + a ribonucleoside 5'-triphosphate = RNA(n+1) + diphosphate</text>
        <dbReference type="Rhea" id="RHEA:21248"/>
        <dbReference type="Rhea" id="RHEA-COMP:14527"/>
        <dbReference type="Rhea" id="RHEA-COMP:17342"/>
        <dbReference type="ChEBI" id="CHEBI:33019"/>
        <dbReference type="ChEBI" id="CHEBI:61557"/>
        <dbReference type="ChEBI" id="CHEBI:140395"/>
        <dbReference type="EC" id="2.7.7.6"/>
    </reaction>
</comment>
<dbReference type="PROSITE" id="PS50828">
    <property type="entry name" value="SMR"/>
    <property type="match status" value="1"/>
</dbReference>
<keyword evidence="5" id="KW-0548">Nucleotidyltransferase</keyword>
<dbReference type="InterPro" id="IPR003716">
    <property type="entry name" value="DNA-dir_RNA_pol_omega"/>
</dbReference>
<dbReference type="GO" id="GO:0003677">
    <property type="term" value="F:DNA binding"/>
    <property type="evidence" value="ECO:0007669"/>
    <property type="project" value="InterPro"/>
</dbReference>
<keyword evidence="6" id="KW-0804">Transcription</keyword>
<protein>
    <recommendedName>
        <fullName evidence="2">DNA-directed RNA polymerase</fullName>
        <ecNumber evidence="2">2.7.7.6</ecNumber>
    </recommendedName>
</protein>
<reference evidence="9 10" key="1">
    <citation type="journal article" date="2020" name="Mol. Plant">
        <title>The Chromosome-Based Rubber Tree Genome Provides New Insights into Spurge Genome Evolution and Rubber Biosynthesis.</title>
        <authorList>
            <person name="Liu J."/>
            <person name="Shi C."/>
            <person name="Shi C.C."/>
            <person name="Li W."/>
            <person name="Zhang Q.J."/>
            <person name="Zhang Y."/>
            <person name="Li K."/>
            <person name="Lu H.F."/>
            <person name="Shi C."/>
            <person name="Zhu S.T."/>
            <person name="Xiao Z.Y."/>
            <person name="Nan H."/>
            <person name="Yue Y."/>
            <person name="Zhu X.G."/>
            <person name="Wu Y."/>
            <person name="Hong X.N."/>
            <person name="Fan G.Y."/>
            <person name="Tong Y."/>
            <person name="Zhang D."/>
            <person name="Mao C.L."/>
            <person name="Liu Y.L."/>
            <person name="Hao S.J."/>
            <person name="Liu W.Q."/>
            <person name="Lv M.Q."/>
            <person name="Zhang H.B."/>
            <person name="Liu Y."/>
            <person name="Hu-Tang G.R."/>
            <person name="Wang J.P."/>
            <person name="Wang J.H."/>
            <person name="Sun Y.H."/>
            <person name="Ni S.B."/>
            <person name="Chen W.B."/>
            <person name="Zhang X.C."/>
            <person name="Jiao Y.N."/>
            <person name="Eichler E.E."/>
            <person name="Li G.H."/>
            <person name="Liu X."/>
            <person name="Gao L.Z."/>
        </authorList>
    </citation>
    <scope>NUCLEOTIDE SEQUENCE [LARGE SCALE GENOMIC DNA]</scope>
    <source>
        <strain evidence="10">cv. GT1</strain>
        <tissue evidence="9">Leaf</tissue>
    </source>
</reference>
<dbReference type="Gene3D" id="3.30.1370.110">
    <property type="match status" value="1"/>
</dbReference>
<dbReference type="SUPFAM" id="SSF63562">
    <property type="entry name" value="RPB6/omega subunit-like"/>
    <property type="match status" value="1"/>
</dbReference>
<proteinExistence type="inferred from homology"/>
<dbReference type="Pfam" id="PF01192">
    <property type="entry name" value="RNA_pol_Rpb6"/>
    <property type="match status" value="1"/>
</dbReference>
<accession>A0A6A6JYX8</accession>
<organism evidence="9 10">
    <name type="scientific">Hevea brasiliensis</name>
    <name type="common">Para rubber tree</name>
    <name type="synonym">Siphonia brasiliensis</name>
    <dbReference type="NCBI Taxonomy" id="3981"/>
    <lineage>
        <taxon>Eukaryota</taxon>
        <taxon>Viridiplantae</taxon>
        <taxon>Streptophyta</taxon>
        <taxon>Embryophyta</taxon>
        <taxon>Tracheophyta</taxon>
        <taxon>Spermatophyta</taxon>
        <taxon>Magnoliopsida</taxon>
        <taxon>eudicotyledons</taxon>
        <taxon>Gunneridae</taxon>
        <taxon>Pentapetalae</taxon>
        <taxon>rosids</taxon>
        <taxon>fabids</taxon>
        <taxon>Malpighiales</taxon>
        <taxon>Euphorbiaceae</taxon>
        <taxon>Crotonoideae</taxon>
        <taxon>Micrandreae</taxon>
        <taxon>Hevea</taxon>
    </lineage>
</organism>
<evidence type="ECO:0000259" key="8">
    <source>
        <dbReference type="PROSITE" id="PS50828"/>
    </source>
</evidence>
<dbReference type="PANTHER" id="PTHR35562:SF2">
    <property type="entry name" value="DNA ENDONUCLEASE SMRA-RELATED"/>
    <property type="match status" value="1"/>
</dbReference>